<evidence type="ECO:0000256" key="2">
    <source>
        <dbReference type="ARBA" id="ARBA00005005"/>
    </source>
</evidence>
<dbReference type="GO" id="GO:0006635">
    <property type="term" value="P:fatty acid beta-oxidation"/>
    <property type="evidence" value="ECO:0007669"/>
    <property type="project" value="UniProtKB-UniPathway"/>
</dbReference>
<dbReference type="InterPro" id="IPR029045">
    <property type="entry name" value="ClpP/crotonase-like_dom_sf"/>
</dbReference>
<dbReference type="InterPro" id="IPR036291">
    <property type="entry name" value="NAD(P)-bd_dom_sf"/>
</dbReference>
<dbReference type="GO" id="GO:0070403">
    <property type="term" value="F:NAD+ binding"/>
    <property type="evidence" value="ECO:0007669"/>
    <property type="project" value="InterPro"/>
</dbReference>
<dbReference type="PANTHER" id="PTHR23309">
    <property type="entry name" value="3-HYDROXYACYL-COA DEHYROGENASE"/>
    <property type="match status" value="1"/>
</dbReference>
<evidence type="ECO:0000256" key="9">
    <source>
        <dbReference type="ARBA" id="ARBA00023235"/>
    </source>
</evidence>
<accession>A0A238K7I1</accession>
<keyword evidence="3" id="KW-0276">Fatty acid metabolism</keyword>
<evidence type="ECO:0000256" key="10">
    <source>
        <dbReference type="ARBA" id="ARBA00023239"/>
    </source>
</evidence>
<comment type="pathway">
    <text evidence="2">Lipid metabolism; fatty acid beta-oxidation.</text>
</comment>
<dbReference type="Gene3D" id="1.10.1040.50">
    <property type="match status" value="1"/>
</dbReference>
<dbReference type="AlphaFoldDB" id="A0A238K7I1"/>
<dbReference type="CDD" id="cd06558">
    <property type="entry name" value="crotonase-like"/>
    <property type="match status" value="1"/>
</dbReference>
<dbReference type="SUPFAM" id="SSF48179">
    <property type="entry name" value="6-phosphogluconate dehydrogenase C-terminal domain-like"/>
    <property type="match status" value="2"/>
</dbReference>
<comment type="subcellular location">
    <subcellularLocation>
        <location evidence="1">Peroxisome</location>
    </subcellularLocation>
</comment>
<evidence type="ECO:0000256" key="12">
    <source>
        <dbReference type="ARBA" id="ARBA00049556"/>
    </source>
</evidence>
<dbReference type="GO" id="GO:0003857">
    <property type="term" value="F:(3S)-3-hydroxyacyl-CoA dehydrogenase (NAD+) activity"/>
    <property type="evidence" value="ECO:0007669"/>
    <property type="project" value="UniProtKB-EC"/>
</dbReference>
<keyword evidence="8" id="KW-0576">Peroxisome</keyword>
<keyword evidence="11" id="KW-0511">Multifunctional enzyme</keyword>
<evidence type="ECO:0000313" key="15">
    <source>
        <dbReference type="EMBL" id="SMX38860.1"/>
    </source>
</evidence>
<dbReference type="RefSeq" id="WP_094020594.1">
    <property type="nucleotide sequence ID" value="NZ_FXYF01000004.1"/>
</dbReference>
<evidence type="ECO:0000256" key="3">
    <source>
        <dbReference type="ARBA" id="ARBA00022832"/>
    </source>
</evidence>
<keyword evidence="6" id="KW-0520">NAD</keyword>
<dbReference type="UniPathway" id="UPA00659"/>
<dbReference type="InterPro" id="IPR008927">
    <property type="entry name" value="6-PGluconate_DH-like_C_sf"/>
</dbReference>
<dbReference type="GO" id="GO:0016853">
    <property type="term" value="F:isomerase activity"/>
    <property type="evidence" value="ECO:0007669"/>
    <property type="project" value="UniProtKB-KW"/>
</dbReference>
<dbReference type="Pfam" id="PF00725">
    <property type="entry name" value="3HCDH"/>
    <property type="match status" value="1"/>
</dbReference>
<dbReference type="Gene3D" id="3.40.50.720">
    <property type="entry name" value="NAD(P)-binding Rossmann-like Domain"/>
    <property type="match status" value="1"/>
</dbReference>
<keyword evidence="9" id="KW-0413">Isomerase</keyword>
<dbReference type="EMBL" id="FXYF01000004">
    <property type="protein sequence ID" value="SMX38860.1"/>
    <property type="molecule type" value="Genomic_DNA"/>
</dbReference>
<comment type="catalytic activity">
    <reaction evidence="12">
        <text>a (3S)-3-hydroxyacyl-CoA + NAD(+) = a 3-oxoacyl-CoA + NADH + H(+)</text>
        <dbReference type="Rhea" id="RHEA:22432"/>
        <dbReference type="ChEBI" id="CHEBI:15378"/>
        <dbReference type="ChEBI" id="CHEBI:57318"/>
        <dbReference type="ChEBI" id="CHEBI:57540"/>
        <dbReference type="ChEBI" id="CHEBI:57945"/>
        <dbReference type="ChEBI" id="CHEBI:90726"/>
        <dbReference type="EC" id="1.1.1.35"/>
    </reaction>
</comment>
<evidence type="ECO:0000256" key="6">
    <source>
        <dbReference type="ARBA" id="ARBA00023027"/>
    </source>
</evidence>
<dbReference type="FunFam" id="1.10.1040.50:FF:000006">
    <property type="entry name" value="Peroxisomal bifunctional enzyme"/>
    <property type="match status" value="1"/>
</dbReference>
<dbReference type="GO" id="GO:0004300">
    <property type="term" value="F:enoyl-CoA hydratase activity"/>
    <property type="evidence" value="ECO:0007669"/>
    <property type="project" value="UniProtKB-ARBA"/>
</dbReference>
<evidence type="ECO:0000259" key="14">
    <source>
        <dbReference type="Pfam" id="PF02737"/>
    </source>
</evidence>
<feature type="domain" description="3-hydroxyacyl-CoA dehydrogenase C-terminal" evidence="13">
    <location>
        <begin position="469"/>
        <end position="562"/>
    </location>
</feature>
<dbReference type="SUPFAM" id="SSF51735">
    <property type="entry name" value="NAD(P)-binding Rossmann-fold domains"/>
    <property type="match status" value="1"/>
</dbReference>
<evidence type="ECO:0000256" key="5">
    <source>
        <dbReference type="ARBA" id="ARBA00023002"/>
    </source>
</evidence>
<keyword evidence="10" id="KW-0456">Lyase</keyword>
<dbReference type="Proteomes" id="UP000207598">
    <property type="component" value="Unassembled WGS sequence"/>
</dbReference>
<dbReference type="Pfam" id="PF00378">
    <property type="entry name" value="ECH_1"/>
    <property type="match status" value="1"/>
</dbReference>
<evidence type="ECO:0000256" key="7">
    <source>
        <dbReference type="ARBA" id="ARBA00023098"/>
    </source>
</evidence>
<dbReference type="FunFam" id="3.40.50.720:FF:000009">
    <property type="entry name" value="Fatty oxidation complex, alpha subunit"/>
    <property type="match status" value="1"/>
</dbReference>
<dbReference type="OrthoDB" id="9771883at2"/>
<keyword evidence="7" id="KW-0443">Lipid metabolism</keyword>
<dbReference type="Pfam" id="PF02737">
    <property type="entry name" value="3HCDH_N"/>
    <property type="match status" value="1"/>
</dbReference>
<sequence>MTADSPVTVTREDDLAWVSIDNPPVNATSTAVRAGLKRAVAEVQGARVALLTCAGRTFVAGGDMSEFDAPPAEPHLPDVVQMIEDSATPFVAVLHGTALGGGFEIAMACAFRIAQRGTRFGLPEVNVGLIPGAGGTQRAPRLIGMEAAVDMAASGRMLDADGLLALGGLDLVFDGDPDEAARAFVADLPDRPSKVSERAVPMLSSDLLEAKRAEIATRARGQAAPLANFEAVQWAWLPFAEGQPKERAQHLAMRDSAESRALRHAFFAEREVARPKAAEGATPRDLNRIAVVGGGLMGAGIAVAALGGGLRVILIERDAEAAQAATERVAGLIDGAVKRGKLSAARAAEQKARFSATDDYAAAAGADLAVEAVFEDLEVKRTVFARLAEVMSPTAILGTNTSYIDPREIFAGVPHPERCLGLHFFSPAHVMKLLEVVPLPETSAEVLATGFAFGKSLRKVSVLAGICDGFIGNRMLAEYRRAAEYMLADGALPQEVDAAARAIGFPMGPFELQDLTGLQIAWANRKRQAATRDSAQRYVTLSDQLCEMGRLGQRSGKGWYDYAEGDRTPRPSAEVEAAILGYSAAQGIARRSFDRAEIADRILAVLANEGARIVEEGIAESDAAVDMVQIHGYAFPRWRGGPMQAAAETGWDRVAATLRALAAESPGSWVLSHRAQMA</sequence>
<keyword evidence="16" id="KW-1185">Reference proteome</keyword>
<keyword evidence="5" id="KW-0560">Oxidoreductase</keyword>
<keyword evidence="4" id="KW-0442">Lipid degradation</keyword>
<evidence type="ECO:0000259" key="13">
    <source>
        <dbReference type="Pfam" id="PF00725"/>
    </source>
</evidence>
<evidence type="ECO:0000256" key="4">
    <source>
        <dbReference type="ARBA" id="ARBA00022963"/>
    </source>
</evidence>
<evidence type="ECO:0000256" key="11">
    <source>
        <dbReference type="ARBA" id="ARBA00023268"/>
    </source>
</evidence>
<evidence type="ECO:0000256" key="8">
    <source>
        <dbReference type="ARBA" id="ARBA00023140"/>
    </source>
</evidence>
<name>A0A238K7I1_9RHOB</name>
<feature type="domain" description="3-hydroxyacyl-CoA dehydrogenase NAD binding" evidence="14">
    <location>
        <begin position="289"/>
        <end position="464"/>
    </location>
</feature>
<dbReference type="InterPro" id="IPR001753">
    <property type="entry name" value="Enoyl-CoA_hydra/iso"/>
</dbReference>
<gene>
    <name evidence="15" type="primary">fadJ_1</name>
    <name evidence="15" type="ORF">MAA8898_01756</name>
</gene>
<evidence type="ECO:0000313" key="16">
    <source>
        <dbReference type="Proteomes" id="UP000207598"/>
    </source>
</evidence>
<proteinExistence type="predicted"/>
<dbReference type="SUPFAM" id="SSF52096">
    <property type="entry name" value="ClpP/crotonase"/>
    <property type="match status" value="1"/>
</dbReference>
<dbReference type="Gene3D" id="3.90.226.10">
    <property type="entry name" value="2-enoyl-CoA Hydratase, Chain A, domain 1"/>
    <property type="match status" value="1"/>
</dbReference>
<dbReference type="InterPro" id="IPR006176">
    <property type="entry name" value="3-OHacyl-CoA_DH_NAD-bd"/>
</dbReference>
<dbReference type="InterPro" id="IPR006108">
    <property type="entry name" value="3HC_DH_C"/>
</dbReference>
<evidence type="ECO:0000256" key="1">
    <source>
        <dbReference type="ARBA" id="ARBA00004275"/>
    </source>
</evidence>
<reference evidence="15 16" key="1">
    <citation type="submission" date="2017-05" db="EMBL/GenBank/DDBJ databases">
        <authorList>
            <person name="Song R."/>
            <person name="Chenine A.L."/>
            <person name="Ruprecht R.M."/>
        </authorList>
    </citation>
    <scope>NUCLEOTIDE SEQUENCE [LARGE SCALE GENOMIC DNA]</scope>
    <source>
        <strain evidence="15 16">CECT 8898</strain>
    </source>
</reference>
<organism evidence="15 16">
    <name type="scientific">Maliponia aquimaris</name>
    <dbReference type="NCBI Taxonomy" id="1673631"/>
    <lineage>
        <taxon>Bacteria</taxon>
        <taxon>Pseudomonadati</taxon>
        <taxon>Pseudomonadota</taxon>
        <taxon>Alphaproteobacteria</taxon>
        <taxon>Rhodobacterales</taxon>
        <taxon>Paracoccaceae</taxon>
        <taxon>Maliponia</taxon>
    </lineage>
</organism>
<protein>
    <submittedName>
        <fullName evidence="15">Fatty acid oxidation complex subunit alpha</fullName>
    </submittedName>
</protein>